<organism evidence="2 3">
    <name type="scientific">Microvirga thermotolerans</name>
    <dbReference type="NCBI Taxonomy" id="2651334"/>
    <lineage>
        <taxon>Bacteria</taxon>
        <taxon>Pseudomonadati</taxon>
        <taxon>Pseudomonadota</taxon>
        <taxon>Alphaproteobacteria</taxon>
        <taxon>Hyphomicrobiales</taxon>
        <taxon>Methylobacteriaceae</taxon>
        <taxon>Microvirga</taxon>
    </lineage>
</organism>
<gene>
    <name evidence="2" type="ORF">GDR74_06360</name>
</gene>
<proteinExistence type="predicted"/>
<dbReference type="Proteomes" id="UP000325614">
    <property type="component" value="Chromosome"/>
</dbReference>
<feature type="compositionally biased region" description="Pro residues" evidence="1">
    <location>
        <begin position="17"/>
        <end position="30"/>
    </location>
</feature>
<feature type="compositionally biased region" description="Pro residues" evidence="1">
    <location>
        <begin position="59"/>
        <end position="69"/>
    </location>
</feature>
<evidence type="ECO:0000256" key="1">
    <source>
        <dbReference type="SAM" id="MobiDB-lite"/>
    </source>
</evidence>
<dbReference type="AlphaFoldDB" id="A0A5P9K009"/>
<sequence>MEPAGAQSFFERLFGVPPQPQPQVPAPQYRPAPRRAPAQPQPQPQRPSAPKEKEQKAEPAPPVEPPPAPYEKELLRLAEIMGSLALLRPLCAAPDGPEWQARMQALLDAEGTTPGRRERLAGAYNKGYQAYALTYRICTASAQEASNRYLREGETLARTISSRYGG</sequence>
<evidence type="ECO:0000313" key="3">
    <source>
        <dbReference type="Proteomes" id="UP000325614"/>
    </source>
</evidence>
<name>A0A5P9K009_9HYPH</name>
<accession>A0A5P9K009</accession>
<dbReference type="Pfam" id="PF09539">
    <property type="entry name" value="DUF2385"/>
    <property type="match status" value="1"/>
</dbReference>
<dbReference type="InterPro" id="IPR012645">
    <property type="entry name" value="CHP02301"/>
</dbReference>
<evidence type="ECO:0000313" key="2">
    <source>
        <dbReference type="EMBL" id="QFU18043.1"/>
    </source>
</evidence>
<keyword evidence="3" id="KW-1185">Reference proteome</keyword>
<protein>
    <submittedName>
        <fullName evidence="2">TIGR02301 family protein</fullName>
    </submittedName>
</protein>
<feature type="region of interest" description="Disordered" evidence="1">
    <location>
        <begin position="1"/>
        <end position="71"/>
    </location>
</feature>
<dbReference type="EMBL" id="CP045423">
    <property type="protein sequence ID" value="QFU18043.1"/>
    <property type="molecule type" value="Genomic_DNA"/>
</dbReference>
<reference evidence="2 3" key="1">
    <citation type="submission" date="2019-10" db="EMBL/GenBank/DDBJ databases">
        <title>Isolation, Identification of Microvirga thermotolerans HR1, a novel thermophilic bacterium and Comparative Genomics of the genus Microvirga.</title>
        <authorList>
            <person name="Li J."/>
            <person name="Zhang W."/>
            <person name="Lin M."/>
            <person name="Wang J."/>
        </authorList>
    </citation>
    <scope>NUCLEOTIDE SEQUENCE [LARGE SCALE GENOMIC DNA]</scope>
    <source>
        <strain evidence="2 3">HR1</strain>
    </source>
</reference>
<dbReference type="KEGG" id="mico:GDR74_06360"/>
<dbReference type="NCBIfam" id="TIGR02301">
    <property type="entry name" value="TIGR02301 family protein"/>
    <property type="match status" value="1"/>
</dbReference>